<reference evidence="3 4" key="1">
    <citation type="journal article" date="2019" name="PLoS Negl. Trop. Dis.">
        <title>Revisiting the worldwide diversity of Leptospira species in the environment.</title>
        <authorList>
            <person name="Vincent A.T."/>
            <person name="Schiettekatte O."/>
            <person name="Bourhy P."/>
            <person name="Veyrier F.J."/>
            <person name="Picardeau M."/>
        </authorList>
    </citation>
    <scope>NUCLEOTIDE SEQUENCE [LARGE SCALE GENOMIC DNA]</scope>
    <source>
        <strain evidence="3 4">201702444</strain>
    </source>
</reference>
<gene>
    <name evidence="3" type="ORF">EHQ76_10215</name>
</gene>
<keyword evidence="2" id="KW-0812">Transmembrane</keyword>
<dbReference type="AlphaFoldDB" id="A0A5F2BC10"/>
<evidence type="ECO:0000256" key="1">
    <source>
        <dbReference type="SAM" id="MobiDB-lite"/>
    </source>
</evidence>
<sequence>MTSNKLFIASIILPFLIFNCAIIQRTKIHWISNVEDVRSSTEKTGTIKKVSINRFSAKPSNFGGFSAENFTNSLRFFLTREGLDVSIQEIQPDPPKANPPENSPVTGSPPQSSTSLLGYGNLSSGGSGLVTESGEKPMEPSKENIQKACNASNCNVYIDGYIYEKKTGNILDENVTTGIFVRIYNNSGAMIAQIKLSSSVTMEIFDNNALLAEMTSERIRSILNRETRSSSFNWKFWE</sequence>
<feature type="transmembrane region" description="Helical" evidence="2">
    <location>
        <begin position="6"/>
        <end position="23"/>
    </location>
</feature>
<keyword evidence="2" id="KW-1133">Transmembrane helix</keyword>
<dbReference type="NCBIfam" id="NF033169">
    <property type="entry name" value="lipo_LIC10494"/>
    <property type="match status" value="1"/>
</dbReference>
<name>A0A5F2BC10_9LEPT</name>
<evidence type="ECO:0000313" key="4">
    <source>
        <dbReference type="Proteomes" id="UP000298429"/>
    </source>
</evidence>
<dbReference type="EMBL" id="RQGN01000047">
    <property type="protein sequence ID" value="TGM03133.1"/>
    <property type="molecule type" value="Genomic_DNA"/>
</dbReference>
<feature type="compositionally biased region" description="Pro residues" evidence="1">
    <location>
        <begin position="92"/>
        <end position="102"/>
    </location>
</feature>
<feature type="region of interest" description="Disordered" evidence="1">
    <location>
        <begin position="89"/>
        <end position="117"/>
    </location>
</feature>
<keyword evidence="3" id="KW-0449">Lipoprotein</keyword>
<keyword evidence="2" id="KW-0472">Membrane</keyword>
<proteinExistence type="predicted"/>
<dbReference type="OrthoDB" id="326599at2"/>
<dbReference type="Proteomes" id="UP000298429">
    <property type="component" value="Unassembled WGS sequence"/>
</dbReference>
<evidence type="ECO:0000256" key="2">
    <source>
        <dbReference type="SAM" id="Phobius"/>
    </source>
</evidence>
<organism evidence="3 4">
    <name type="scientific">Leptospira barantonii</name>
    <dbReference type="NCBI Taxonomy" id="2023184"/>
    <lineage>
        <taxon>Bacteria</taxon>
        <taxon>Pseudomonadati</taxon>
        <taxon>Spirochaetota</taxon>
        <taxon>Spirochaetia</taxon>
        <taxon>Leptospirales</taxon>
        <taxon>Leptospiraceae</taxon>
        <taxon>Leptospira</taxon>
    </lineage>
</organism>
<comment type="caution">
    <text evidence="3">The sequence shown here is derived from an EMBL/GenBank/DDBJ whole genome shotgun (WGS) entry which is preliminary data.</text>
</comment>
<evidence type="ECO:0000313" key="3">
    <source>
        <dbReference type="EMBL" id="TGM03133.1"/>
    </source>
</evidence>
<accession>A0A5F2BC10</accession>
<dbReference type="RefSeq" id="WP_135670895.1">
    <property type="nucleotide sequence ID" value="NZ_RQGN01000047.1"/>
</dbReference>
<protein>
    <submittedName>
        <fullName evidence="3">Lipoprotein</fullName>
    </submittedName>
</protein>